<reference evidence="2" key="1">
    <citation type="submission" date="2025-08" db="UniProtKB">
        <authorList>
            <consortium name="Ensembl"/>
        </authorList>
    </citation>
    <scope>IDENTIFICATION</scope>
</reference>
<feature type="compositionally biased region" description="Basic and acidic residues" evidence="1">
    <location>
        <begin position="111"/>
        <end position="121"/>
    </location>
</feature>
<dbReference type="GO" id="GO:0010859">
    <property type="term" value="F:calcium-dependent cysteine-type endopeptidase inhibitor activity"/>
    <property type="evidence" value="ECO:0007669"/>
    <property type="project" value="TreeGrafter"/>
</dbReference>
<evidence type="ECO:0000313" key="3">
    <source>
        <dbReference type="Proteomes" id="UP000694415"/>
    </source>
</evidence>
<feature type="region of interest" description="Disordered" evidence="1">
    <location>
        <begin position="72"/>
        <end position="97"/>
    </location>
</feature>
<organism evidence="2 3">
    <name type="scientific">Mus spicilegus</name>
    <name type="common">Mound-building mouse</name>
    <dbReference type="NCBI Taxonomy" id="10103"/>
    <lineage>
        <taxon>Eukaryota</taxon>
        <taxon>Metazoa</taxon>
        <taxon>Chordata</taxon>
        <taxon>Craniata</taxon>
        <taxon>Vertebrata</taxon>
        <taxon>Euteleostomi</taxon>
        <taxon>Mammalia</taxon>
        <taxon>Eutheria</taxon>
        <taxon>Euarchontoglires</taxon>
        <taxon>Glires</taxon>
        <taxon>Rodentia</taxon>
        <taxon>Myomorpha</taxon>
        <taxon>Muroidea</taxon>
        <taxon>Muridae</taxon>
        <taxon>Murinae</taxon>
        <taxon>Mus</taxon>
        <taxon>Mus</taxon>
    </lineage>
</organism>
<feature type="region of interest" description="Disordered" evidence="1">
    <location>
        <begin position="1"/>
        <end position="57"/>
    </location>
</feature>
<accession>A0A8C6HM78</accession>
<proteinExistence type="predicted"/>
<dbReference type="PANTHER" id="PTHR10077:SF0">
    <property type="entry name" value="CALPASTATIN"/>
    <property type="match status" value="1"/>
</dbReference>
<dbReference type="InterPro" id="IPR026998">
    <property type="entry name" value="Calpastatin"/>
</dbReference>
<feature type="region of interest" description="Disordered" evidence="1">
    <location>
        <begin position="111"/>
        <end position="132"/>
    </location>
</feature>
<dbReference type="GO" id="GO:0005737">
    <property type="term" value="C:cytoplasm"/>
    <property type="evidence" value="ECO:0007669"/>
    <property type="project" value="TreeGrafter"/>
</dbReference>
<dbReference type="AlphaFoldDB" id="A0A8C6HM78"/>
<evidence type="ECO:0000256" key="1">
    <source>
        <dbReference type="SAM" id="MobiDB-lite"/>
    </source>
</evidence>
<dbReference type="Ensembl" id="ENSMSIT00000028684.1">
    <property type="protein sequence ID" value="ENSMSIP00000022739.1"/>
    <property type="gene ID" value="ENSMSIG00000019295.1"/>
</dbReference>
<evidence type="ECO:0008006" key="4">
    <source>
        <dbReference type="Google" id="ProtNLM"/>
    </source>
</evidence>
<dbReference type="PANTHER" id="PTHR10077">
    <property type="entry name" value="CALPASTATIN"/>
    <property type="match status" value="1"/>
</dbReference>
<dbReference type="Proteomes" id="UP000694415">
    <property type="component" value="Unplaced"/>
</dbReference>
<sequence>KNTTNTTETKTVKTESEKSQSNCLPPVVYEKKSKGGSKEGSEPKNLPNVPSAAGETVARGGTVATALDKVVGKKKEHESFTPALPMHSTLSKPSDKSVMDAVLDDLIDTLGEREDTNKDDPPYTGPVALGIKEGTIPPEYRKLLEKNEGITRPLPDSLKSMETDHAIVALSFDFTYNSSTGKQSEKEKSTGEIFKA</sequence>
<reference evidence="2" key="2">
    <citation type="submission" date="2025-09" db="UniProtKB">
        <authorList>
            <consortium name="Ensembl"/>
        </authorList>
    </citation>
    <scope>IDENTIFICATION</scope>
</reference>
<name>A0A8C6HM78_MUSSI</name>
<dbReference type="GeneTree" id="ENSGT00390000002993"/>
<keyword evidence="3" id="KW-1185">Reference proteome</keyword>
<feature type="compositionally biased region" description="Basic and acidic residues" evidence="1">
    <location>
        <begin position="29"/>
        <end position="42"/>
    </location>
</feature>
<protein>
    <recommendedName>
        <fullName evidence="4">Calpastatin</fullName>
    </recommendedName>
</protein>
<evidence type="ECO:0000313" key="2">
    <source>
        <dbReference type="Ensembl" id="ENSMSIP00000022739.1"/>
    </source>
</evidence>